<keyword evidence="3 5" id="KW-1133">Transmembrane helix</keyword>
<evidence type="ECO:0000313" key="6">
    <source>
        <dbReference type="EMBL" id="OBA82201.1"/>
    </source>
</evidence>
<proteinExistence type="predicted"/>
<dbReference type="PANTHER" id="PTHR14948">
    <property type="entry name" value="NG5"/>
    <property type="match status" value="1"/>
</dbReference>
<keyword evidence="4 5" id="KW-0472">Membrane</keyword>
<sequence>MTDIPPGNYPPPPAGGLPPAGAPPNNNLVLGILVTIFCCLPFGIVSIVKATQVSGLWAQGQFQAAQTAADEAKKWATWGAIAGAVVLVIYLVFTFVIGAASYGGAFT</sequence>
<dbReference type="Proteomes" id="UP000093962">
    <property type="component" value="Unassembled WGS sequence"/>
</dbReference>
<dbReference type="EMBL" id="SDLO01000023">
    <property type="protein sequence ID" value="TDK85689.1"/>
    <property type="molecule type" value="Genomic_DNA"/>
</dbReference>
<dbReference type="InterPro" id="IPR051423">
    <property type="entry name" value="CD225/Dispanin"/>
</dbReference>
<evidence type="ECO:0000313" key="7">
    <source>
        <dbReference type="EMBL" id="TDK85689.1"/>
    </source>
</evidence>
<dbReference type="OrthoDB" id="9815705at2"/>
<evidence type="ECO:0000256" key="3">
    <source>
        <dbReference type="ARBA" id="ARBA00022989"/>
    </source>
</evidence>
<name>A0A1A0MAY9_MYCMU</name>
<feature type="transmembrane region" description="Helical" evidence="5">
    <location>
        <begin position="28"/>
        <end position="48"/>
    </location>
</feature>
<keyword evidence="2 5" id="KW-0812">Transmembrane</keyword>
<evidence type="ECO:0000256" key="5">
    <source>
        <dbReference type="SAM" id="Phobius"/>
    </source>
</evidence>
<feature type="transmembrane region" description="Helical" evidence="5">
    <location>
        <begin position="75"/>
        <end position="102"/>
    </location>
</feature>
<dbReference type="RefSeq" id="WP_064860196.1">
    <property type="nucleotide sequence ID" value="NZ_JAPMJT010000003.1"/>
</dbReference>
<evidence type="ECO:0000313" key="8">
    <source>
        <dbReference type="Proteomes" id="UP000093962"/>
    </source>
</evidence>
<dbReference type="InterPro" id="IPR007593">
    <property type="entry name" value="CD225/Dispanin_fam"/>
</dbReference>
<comment type="subcellular location">
    <subcellularLocation>
        <location evidence="1">Membrane</location>
    </subcellularLocation>
</comment>
<organism evidence="6 8">
    <name type="scientific">Mycolicibacterium mucogenicum</name>
    <name type="common">Mycobacterium mucogenicum</name>
    <dbReference type="NCBI Taxonomy" id="56689"/>
    <lineage>
        <taxon>Bacteria</taxon>
        <taxon>Bacillati</taxon>
        <taxon>Actinomycetota</taxon>
        <taxon>Actinomycetes</taxon>
        <taxon>Mycobacteriales</taxon>
        <taxon>Mycobacteriaceae</taxon>
        <taxon>Mycolicibacterium</taxon>
    </lineage>
</organism>
<dbReference type="GO" id="GO:0016020">
    <property type="term" value="C:membrane"/>
    <property type="evidence" value="ECO:0007669"/>
    <property type="project" value="UniProtKB-SubCell"/>
</dbReference>
<gene>
    <name evidence="6" type="ORF">A5642_27765</name>
    <name evidence="7" type="ORF">EUA03_21980</name>
</gene>
<accession>A0A1A0MAY9</accession>
<dbReference type="Pfam" id="PF04505">
    <property type="entry name" value="CD225"/>
    <property type="match status" value="1"/>
</dbReference>
<comment type="caution">
    <text evidence="6">The sequence shown here is derived from an EMBL/GenBank/DDBJ whole genome shotgun (WGS) entry which is preliminary data.</text>
</comment>
<dbReference type="EMBL" id="LZSF01000226">
    <property type="protein sequence ID" value="OBA82201.1"/>
    <property type="molecule type" value="Genomic_DNA"/>
</dbReference>
<protein>
    <submittedName>
        <fullName evidence="7">CD225/dispanin family protein</fullName>
    </submittedName>
</protein>
<dbReference type="Proteomes" id="UP000294929">
    <property type="component" value="Unassembled WGS sequence"/>
</dbReference>
<reference evidence="6 8" key="1">
    <citation type="submission" date="2016-06" db="EMBL/GenBank/DDBJ databases">
        <authorList>
            <person name="Kjaerup R.B."/>
            <person name="Dalgaard T.S."/>
            <person name="Juul-Madsen H.R."/>
        </authorList>
    </citation>
    <scope>NUCLEOTIDE SEQUENCE [LARGE SCALE GENOMIC DNA]</scope>
    <source>
        <strain evidence="6 8">1199456.5</strain>
    </source>
</reference>
<dbReference type="PANTHER" id="PTHR14948:SF44">
    <property type="entry name" value="PROLINE-RICH TRANSMEMBRANE PROTEIN 1-LIKE"/>
    <property type="match status" value="1"/>
</dbReference>
<evidence type="ECO:0000256" key="4">
    <source>
        <dbReference type="ARBA" id="ARBA00023136"/>
    </source>
</evidence>
<evidence type="ECO:0000313" key="9">
    <source>
        <dbReference type="Proteomes" id="UP000294929"/>
    </source>
</evidence>
<evidence type="ECO:0000256" key="1">
    <source>
        <dbReference type="ARBA" id="ARBA00004370"/>
    </source>
</evidence>
<evidence type="ECO:0000256" key="2">
    <source>
        <dbReference type="ARBA" id="ARBA00022692"/>
    </source>
</evidence>
<dbReference type="AlphaFoldDB" id="A0A1A0MAY9"/>
<reference evidence="7 9" key="2">
    <citation type="submission" date="2019-01" db="EMBL/GenBank/DDBJ databases">
        <title>High-quality-draft genome sequences of five non-tuberculosis mycobacteriaceae isolated from a nosocomial environment.</title>
        <authorList>
            <person name="Tiago I."/>
            <person name="Alarico S."/>
            <person name="Pereira S.G."/>
            <person name="Coelho C."/>
            <person name="Maranha A."/>
            <person name="Empadinhas N."/>
        </authorList>
    </citation>
    <scope>NUCLEOTIDE SEQUENCE [LARGE SCALE GENOMIC DNA]</scope>
    <source>
        <strain evidence="7 9">24AIII</strain>
    </source>
</reference>